<accession>A0ABR0MNU0</accession>
<sequence>MVMVCPMRILRMFNTSSRIQCWQRGFSQLQSVSLEEQQSAILNGLPPEFDHMVSIITTSKIPFNLQGITMVLLDAEARQEGHLSQNLFLASLVVASMLEKRVWKM</sequence>
<protein>
    <submittedName>
        <fullName evidence="1">Uncharacterized protein</fullName>
    </submittedName>
</protein>
<dbReference type="EMBL" id="JARKNE010000012">
    <property type="protein sequence ID" value="KAK5775515.1"/>
    <property type="molecule type" value="Genomic_DNA"/>
</dbReference>
<evidence type="ECO:0000313" key="2">
    <source>
        <dbReference type="Proteomes" id="UP001358586"/>
    </source>
</evidence>
<organism evidence="1 2">
    <name type="scientific">Gossypium arboreum</name>
    <name type="common">Tree cotton</name>
    <name type="synonym">Gossypium nanking</name>
    <dbReference type="NCBI Taxonomy" id="29729"/>
    <lineage>
        <taxon>Eukaryota</taxon>
        <taxon>Viridiplantae</taxon>
        <taxon>Streptophyta</taxon>
        <taxon>Embryophyta</taxon>
        <taxon>Tracheophyta</taxon>
        <taxon>Spermatophyta</taxon>
        <taxon>Magnoliopsida</taxon>
        <taxon>eudicotyledons</taxon>
        <taxon>Gunneridae</taxon>
        <taxon>Pentapetalae</taxon>
        <taxon>rosids</taxon>
        <taxon>malvids</taxon>
        <taxon>Malvales</taxon>
        <taxon>Malvaceae</taxon>
        <taxon>Malvoideae</taxon>
        <taxon>Gossypium</taxon>
    </lineage>
</organism>
<keyword evidence="2" id="KW-1185">Reference proteome</keyword>
<dbReference type="Proteomes" id="UP001358586">
    <property type="component" value="Chromosome 12"/>
</dbReference>
<gene>
    <name evidence="1" type="ORF">PVK06_043413</name>
</gene>
<name>A0ABR0MNU0_GOSAR</name>
<comment type="caution">
    <text evidence="1">The sequence shown here is derived from an EMBL/GenBank/DDBJ whole genome shotgun (WGS) entry which is preliminary data.</text>
</comment>
<reference evidence="1 2" key="1">
    <citation type="submission" date="2023-03" db="EMBL/GenBank/DDBJ databases">
        <title>WGS of Gossypium arboreum.</title>
        <authorList>
            <person name="Yu D."/>
        </authorList>
    </citation>
    <scope>NUCLEOTIDE SEQUENCE [LARGE SCALE GENOMIC DNA]</scope>
    <source>
        <tissue evidence="1">Leaf</tissue>
    </source>
</reference>
<proteinExistence type="predicted"/>
<evidence type="ECO:0000313" key="1">
    <source>
        <dbReference type="EMBL" id="KAK5775515.1"/>
    </source>
</evidence>